<evidence type="ECO:0000256" key="1">
    <source>
        <dbReference type="SAM" id="MobiDB-lite"/>
    </source>
</evidence>
<feature type="region of interest" description="Disordered" evidence="1">
    <location>
        <begin position="24"/>
        <end position="57"/>
    </location>
</feature>
<feature type="non-terminal residue" evidence="3">
    <location>
        <position position="1"/>
    </location>
</feature>
<feature type="domain" description="SWIRM" evidence="2">
    <location>
        <begin position="1"/>
        <end position="24"/>
    </location>
</feature>
<dbReference type="SUPFAM" id="SSF46689">
    <property type="entry name" value="Homeodomain-like"/>
    <property type="match status" value="1"/>
</dbReference>
<dbReference type="InterPro" id="IPR036388">
    <property type="entry name" value="WH-like_DNA-bd_sf"/>
</dbReference>
<evidence type="ECO:0000313" key="4">
    <source>
        <dbReference type="Proteomes" id="UP000681967"/>
    </source>
</evidence>
<evidence type="ECO:0000313" key="3">
    <source>
        <dbReference type="EMBL" id="CAF4257352.1"/>
    </source>
</evidence>
<dbReference type="InterPro" id="IPR007526">
    <property type="entry name" value="SWIRM"/>
</dbReference>
<dbReference type="Proteomes" id="UP000681967">
    <property type="component" value="Unassembled WGS sequence"/>
</dbReference>
<dbReference type="InterPro" id="IPR009057">
    <property type="entry name" value="Homeodomain-like_sf"/>
</dbReference>
<dbReference type="AlphaFoldDB" id="A0A8S2TF64"/>
<dbReference type="EMBL" id="CAJOBH010027264">
    <property type="protein sequence ID" value="CAF4257352.1"/>
    <property type="molecule type" value="Genomic_DNA"/>
</dbReference>
<evidence type="ECO:0000259" key="2">
    <source>
        <dbReference type="PROSITE" id="PS50934"/>
    </source>
</evidence>
<comment type="caution">
    <text evidence="3">The sequence shown here is derived from an EMBL/GenBank/DDBJ whole genome shotgun (WGS) entry which is preliminary data.</text>
</comment>
<protein>
    <recommendedName>
        <fullName evidence="2">SWIRM domain-containing protein</fullName>
    </recommendedName>
</protein>
<dbReference type="Gene3D" id="1.10.10.10">
    <property type="entry name" value="Winged helix-like DNA-binding domain superfamily/Winged helix DNA-binding domain"/>
    <property type="match status" value="1"/>
</dbReference>
<accession>A0A8S2TF64</accession>
<dbReference type="PROSITE" id="PS50934">
    <property type="entry name" value="SWIRM"/>
    <property type="match status" value="1"/>
</dbReference>
<proteinExistence type="predicted"/>
<reference evidence="3" key="1">
    <citation type="submission" date="2021-02" db="EMBL/GenBank/DDBJ databases">
        <authorList>
            <person name="Nowell W R."/>
        </authorList>
    </citation>
    <scope>NUCLEOTIDE SEQUENCE</scope>
</reference>
<name>A0A8S2TF64_9BILA</name>
<sequence length="57" mass="6332">MRIHAFLEQWGLINYQVDADLRPTPMGPHSTSHFTLLGDTPTGLANKGIQRENVASK</sequence>
<organism evidence="3 4">
    <name type="scientific">Rotaria magnacalcarata</name>
    <dbReference type="NCBI Taxonomy" id="392030"/>
    <lineage>
        <taxon>Eukaryota</taxon>
        <taxon>Metazoa</taxon>
        <taxon>Spiralia</taxon>
        <taxon>Gnathifera</taxon>
        <taxon>Rotifera</taxon>
        <taxon>Eurotatoria</taxon>
        <taxon>Bdelloidea</taxon>
        <taxon>Philodinida</taxon>
        <taxon>Philodinidae</taxon>
        <taxon>Rotaria</taxon>
    </lineage>
</organism>
<gene>
    <name evidence="3" type="ORF">BYL167_LOCUS25787</name>
</gene>